<dbReference type="RefSeq" id="WP_055671421.1">
    <property type="nucleotide sequence ID" value="NZ_CXWD01000005.1"/>
</dbReference>
<feature type="transmembrane region" description="Helical" evidence="8">
    <location>
        <begin position="171"/>
        <end position="189"/>
    </location>
</feature>
<proteinExistence type="inferred from homology"/>
<sequence>MTANEGLRLRTALACWCAVLLALFLNLDNPWWAAISAFIVSGADRKTVVSKGALRVIGTVIGCAAAFYAVTFFAGQYLTLSVLIIGSIVFGIYKRYTSPYSYAWTLACVTGTLVLFVSLQNPGETRAFAIDRCLEISTGVLAAMLVELLLNPRPISGEQDTIPADAETRRHAMEAAVFAGIIMVTILLLDRYFNLPSPIQIAVTATVMIPLQIGYGPKKAFDRLSGCLIGGSTGLAVVVFLPANLLVWSLFLIAGIFVFSRTHFSGQSNAYVGTQAVLAYLMTMVTGSGPPTTVEPVLDRLAGIIIGVVILVIGNLLAAELGFGHSSQGASSSEKKPTAPA</sequence>
<feature type="transmembrane region" description="Helical" evidence="8">
    <location>
        <begin position="133"/>
        <end position="151"/>
    </location>
</feature>
<evidence type="ECO:0000256" key="2">
    <source>
        <dbReference type="ARBA" id="ARBA00022448"/>
    </source>
</evidence>
<evidence type="ECO:0000256" key="8">
    <source>
        <dbReference type="SAM" id="Phobius"/>
    </source>
</evidence>
<keyword evidence="2" id="KW-0813">Transport</keyword>
<dbReference type="PANTHER" id="PTHR30509:SF9">
    <property type="entry name" value="MULTIDRUG RESISTANCE PROTEIN MDTO"/>
    <property type="match status" value="1"/>
</dbReference>
<dbReference type="PANTHER" id="PTHR30509">
    <property type="entry name" value="P-HYDROXYBENZOIC ACID EFFLUX PUMP SUBUNIT-RELATED"/>
    <property type="match status" value="1"/>
</dbReference>
<feature type="transmembrane region" description="Helical" evidence="8">
    <location>
        <begin position="301"/>
        <end position="323"/>
    </location>
</feature>
<dbReference type="GO" id="GO:0005886">
    <property type="term" value="C:plasma membrane"/>
    <property type="evidence" value="ECO:0007669"/>
    <property type="project" value="UniProtKB-SubCell"/>
</dbReference>
<protein>
    <submittedName>
        <fullName evidence="10">p-hydroxybenzoic acid efflux pump subunit AaeB</fullName>
    </submittedName>
</protein>
<evidence type="ECO:0000256" key="1">
    <source>
        <dbReference type="ARBA" id="ARBA00004651"/>
    </source>
</evidence>
<feature type="transmembrane region" description="Helical" evidence="8">
    <location>
        <begin position="271"/>
        <end position="289"/>
    </location>
</feature>
<feature type="domain" description="Integral membrane bound transporter" evidence="9">
    <location>
        <begin position="189"/>
        <end position="312"/>
    </location>
</feature>
<evidence type="ECO:0000313" key="10">
    <source>
        <dbReference type="EMBL" id="CTQ68153.1"/>
    </source>
</evidence>
<evidence type="ECO:0000313" key="11">
    <source>
        <dbReference type="Proteomes" id="UP000053235"/>
    </source>
</evidence>
<evidence type="ECO:0000256" key="4">
    <source>
        <dbReference type="ARBA" id="ARBA00022692"/>
    </source>
</evidence>
<dbReference type="AlphaFoldDB" id="A0A0M7A349"/>
<evidence type="ECO:0000256" key="3">
    <source>
        <dbReference type="ARBA" id="ARBA00022475"/>
    </source>
</evidence>
<reference evidence="11" key="1">
    <citation type="submission" date="2015-07" db="EMBL/GenBank/DDBJ databases">
        <authorList>
            <person name="Rodrigo-Torres Lidia"/>
            <person name="Arahal R.David."/>
        </authorList>
    </citation>
    <scope>NUCLEOTIDE SEQUENCE [LARGE SCALE GENOMIC DNA]</scope>
    <source>
        <strain evidence="11">CECT 5112</strain>
    </source>
</reference>
<dbReference type="GO" id="GO:0022857">
    <property type="term" value="F:transmembrane transporter activity"/>
    <property type="evidence" value="ECO:0007669"/>
    <property type="project" value="InterPro"/>
</dbReference>
<dbReference type="InterPro" id="IPR006726">
    <property type="entry name" value="PHBA_efflux_AaeB/fusaric-R"/>
</dbReference>
<feature type="transmembrane region" description="Helical" evidence="8">
    <location>
        <begin position="235"/>
        <end position="259"/>
    </location>
</feature>
<comment type="similarity">
    <text evidence="7">Belongs to the YccS/YhfK family.</text>
</comment>
<feature type="transmembrane region" description="Helical" evidence="8">
    <location>
        <begin position="77"/>
        <end position="96"/>
    </location>
</feature>
<comment type="subcellular location">
    <subcellularLocation>
        <location evidence="1">Cell membrane</location>
        <topology evidence="1">Multi-pass membrane protein</topology>
    </subcellularLocation>
</comment>
<keyword evidence="11" id="KW-1185">Reference proteome</keyword>
<dbReference type="Pfam" id="PF04632">
    <property type="entry name" value="FUSC"/>
    <property type="match status" value="1"/>
</dbReference>
<keyword evidence="6 8" id="KW-0472">Membrane</keyword>
<accession>A0A0M7A349</accession>
<dbReference type="OrthoDB" id="5445822at2"/>
<dbReference type="Proteomes" id="UP000053235">
    <property type="component" value="Unassembled WGS sequence"/>
</dbReference>
<evidence type="ECO:0000259" key="9">
    <source>
        <dbReference type="Pfam" id="PF13515"/>
    </source>
</evidence>
<keyword evidence="5 8" id="KW-1133">Transmembrane helix</keyword>
<dbReference type="InterPro" id="IPR049453">
    <property type="entry name" value="Memb_transporter_dom"/>
</dbReference>
<name>A0A0M7A349_9HYPH</name>
<dbReference type="Pfam" id="PF13515">
    <property type="entry name" value="FUSC_2"/>
    <property type="match status" value="1"/>
</dbReference>
<evidence type="ECO:0000256" key="5">
    <source>
        <dbReference type="ARBA" id="ARBA00022989"/>
    </source>
</evidence>
<evidence type="ECO:0000256" key="7">
    <source>
        <dbReference type="ARBA" id="ARBA00043993"/>
    </source>
</evidence>
<keyword evidence="4 8" id="KW-0812">Transmembrane</keyword>
<evidence type="ECO:0000256" key="6">
    <source>
        <dbReference type="ARBA" id="ARBA00023136"/>
    </source>
</evidence>
<feature type="transmembrane region" description="Helical" evidence="8">
    <location>
        <begin position="196"/>
        <end position="215"/>
    </location>
</feature>
<keyword evidence="3" id="KW-1003">Cell membrane</keyword>
<gene>
    <name evidence="10" type="primary">aaeB</name>
    <name evidence="10" type="ORF">LAX5112_01655</name>
</gene>
<feature type="transmembrane region" description="Helical" evidence="8">
    <location>
        <begin position="102"/>
        <end position="121"/>
    </location>
</feature>
<dbReference type="EMBL" id="CXWD01000005">
    <property type="protein sequence ID" value="CTQ68153.1"/>
    <property type="molecule type" value="Genomic_DNA"/>
</dbReference>
<organism evidence="10 11">
    <name type="scientific">Roseibium alexandrii</name>
    <dbReference type="NCBI Taxonomy" id="388408"/>
    <lineage>
        <taxon>Bacteria</taxon>
        <taxon>Pseudomonadati</taxon>
        <taxon>Pseudomonadota</taxon>
        <taxon>Alphaproteobacteria</taxon>
        <taxon>Hyphomicrobiales</taxon>
        <taxon>Stappiaceae</taxon>
        <taxon>Roseibium</taxon>
    </lineage>
</organism>
<dbReference type="STRING" id="388408.LAX5112_01655"/>